<dbReference type="PANTHER" id="PTHR43134:SF1">
    <property type="entry name" value="SIGNAL RECOGNITION PARTICLE RECEPTOR SUBUNIT ALPHA"/>
    <property type="match status" value="1"/>
</dbReference>
<dbReference type="InterPro" id="IPR042101">
    <property type="entry name" value="SRP54_N_sf"/>
</dbReference>
<comment type="function">
    <text evidence="9">Involved in targeting and insertion of nascent membrane proteins into the cytoplasmic membrane. Acts as a receptor for the complex formed by the signal recognition particle (SRP) and the ribosome-nascent chain (RNC).</text>
</comment>
<dbReference type="Pfam" id="PF00448">
    <property type="entry name" value="SRP54"/>
    <property type="match status" value="1"/>
</dbReference>
<keyword evidence="7 9" id="KW-0675">Receptor</keyword>
<dbReference type="InterPro" id="IPR004390">
    <property type="entry name" value="SR_rcpt_FtsY"/>
</dbReference>
<dbReference type="EC" id="3.6.5.4" evidence="9"/>
<feature type="binding site" evidence="9">
    <location>
        <begin position="278"/>
        <end position="281"/>
    </location>
    <ligand>
        <name>GTP</name>
        <dbReference type="ChEBI" id="CHEBI:37565"/>
    </ligand>
</feature>
<dbReference type="PANTHER" id="PTHR43134">
    <property type="entry name" value="SIGNAL RECOGNITION PARTICLE RECEPTOR SUBUNIT ALPHA"/>
    <property type="match status" value="1"/>
</dbReference>
<dbReference type="InterPro" id="IPR003593">
    <property type="entry name" value="AAA+_ATPase"/>
</dbReference>
<dbReference type="Pfam" id="PF02881">
    <property type="entry name" value="SRP54_N"/>
    <property type="match status" value="1"/>
</dbReference>
<evidence type="ECO:0000256" key="6">
    <source>
        <dbReference type="ARBA" id="ARBA00023136"/>
    </source>
</evidence>
<dbReference type="InterPro" id="IPR036225">
    <property type="entry name" value="SRP/SRP_N"/>
</dbReference>
<dbReference type="SMART" id="SM00963">
    <property type="entry name" value="SRP54_N"/>
    <property type="match status" value="1"/>
</dbReference>
<keyword evidence="6 9" id="KW-0472">Membrane</keyword>
<reference evidence="13 14" key="1">
    <citation type="submission" date="2020-09" db="EMBL/GenBank/DDBJ databases">
        <title>Parvimonas S3374 sp. nov.</title>
        <authorList>
            <person name="Buhl M."/>
        </authorList>
    </citation>
    <scope>NUCLEOTIDE SEQUENCE [LARGE SCALE GENOMIC DNA]</scope>
    <source>
        <strain evidence="13 14">S3374</strain>
    </source>
</reference>
<dbReference type="InterPro" id="IPR013822">
    <property type="entry name" value="Signal_recog_particl_SRP54_hlx"/>
</dbReference>
<dbReference type="SMART" id="SM00382">
    <property type="entry name" value="AAA"/>
    <property type="match status" value="1"/>
</dbReference>
<comment type="subcellular location">
    <subcellularLocation>
        <location evidence="9">Cell membrane</location>
        <topology evidence="9">Peripheral membrane protein</topology>
        <orientation evidence="9">Cytoplasmic side</orientation>
    </subcellularLocation>
    <subcellularLocation>
        <location evidence="9">Cytoplasm</location>
    </subcellularLocation>
</comment>
<gene>
    <name evidence="9 13" type="primary">ftsY</name>
    <name evidence="13" type="ORF">IBJ83_07655</name>
</gene>
<dbReference type="Proteomes" id="UP000823123">
    <property type="component" value="Unassembled WGS sequence"/>
</dbReference>
<protein>
    <recommendedName>
        <fullName evidence="9">Signal recognition particle receptor FtsY</fullName>
        <shortName evidence="9">SRP receptor</shortName>
        <ecNumber evidence="9">3.6.5.4</ecNumber>
    </recommendedName>
</protein>
<dbReference type="SUPFAM" id="SSF52540">
    <property type="entry name" value="P-loop containing nucleoside triphosphate hydrolases"/>
    <property type="match status" value="1"/>
</dbReference>
<dbReference type="NCBIfam" id="TIGR00064">
    <property type="entry name" value="ftsY"/>
    <property type="match status" value="1"/>
</dbReference>
<evidence type="ECO:0000313" key="14">
    <source>
        <dbReference type="Proteomes" id="UP000823123"/>
    </source>
</evidence>
<keyword evidence="1 9" id="KW-1003">Cell membrane</keyword>
<evidence type="ECO:0000256" key="5">
    <source>
        <dbReference type="ARBA" id="ARBA00023134"/>
    </source>
</evidence>
<feature type="binding site" evidence="9">
    <location>
        <begin position="214"/>
        <end position="218"/>
    </location>
    <ligand>
        <name>GTP</name>
        <dbReference type="ChEBI" id="CHEBI:37565"/>
    </ligand>
</feature>
<evidence type="ECO:0000259" key="11">
    <source>
        <dbReference type="SMART" id="SM00962"/>
    </source>
</evidence>
<accession>A0ABS1CAN0</accession>
<feature type="domain" description="Signal recognition particle SRP54 helical bundle" evidence="12">
    <location>
        <begin position="28"/>
        <end position="105"/>
    </location>
</feature>
<keyword evidence="2 9" id="KW-0963">Cytoplasm</keyword>
<keyword evidence="3 9" id="KW-0547">Nucleotide-binding</keyword>
<evidence type="ECO:0000256" key="1">
    <source>
        <dbReference type="ARBA" id="ARBA00022475"/>
    </source>
</evidence>
<evidence type="ECO:0000313" key="13">
    <source>
        <dbReference type="EMBL" id="MBK1469161.1"/>
    </source>
</evidence>
<evidence type="ECO:0000256" key="9">
    <source>
        <dbReference type="HAMAP-Rule" id="MF_00920"/>
    </source>
</evidence>
<keyword evidence="5 9" id="KW-0342">GTP-binding</keyword>
<sequence length="326" mass="36126">MFNFFGSKKEENTNEEIVEKKQGFFERLKNGLTNTRNNLSSKIDKLLSMSTKIDEDLFEELEYILVSADIGANVTMELIDDLKDIVRSERMTEPVQIKEKLIELMNIKLSEKELNHNFNIVEGIPTIILVVGVNGVGKTTSIGKLANKFKSKGKNVMLVAADTFRAAATEQLTEWANRAGVPIVSNEEGADPASVVFDGIQSAKSKNIDVLICDTAGRLHNKKNLMNELNKITRVIDREFSNANKEVTLVLDATTGQNAIVQAKEFRDTANIDGVILTKLDGTAKGGVVFAIQLEMGIPVKQIGIGEQIDDLQDYNDEDFVNAIFR</sequence>
<dbReference type="CDD" id="cd17874">
    <property type="entry name" value="FtsY"/>
    <property type="match status" value="1"/>
</dbReference>
<dbReference type="RefSeq" id="WP_201275988.1">
    <property type="nucleotide sequence ID" value="NZ_JACVDA010000027.1"/>
</dbReference>
<evidence type="ECO:0000256" key="3">
    <source>
        <dbReference type="ARBA" id="ARBA00022741"/>
    </source>
</evidence>
<feature type="domain" description="SRP54-type proteins GTP-binding" evidence="11">
    <location>
        <begin position="125"/>
        <end position="326"/>
    </location>
</feature>
<evidence type="ECO:0000256" key="8">
    <source>
        <dbReference type="ARBA" id="ARBA00048027"/>
    </source>
</evidence>
<dbReference type="HAMAP" id="MF_00920">
    <property type="entry name" value="FtsY"/>
    <property type="match status" value="1"/>
</dbReference>
<dbReference type="Gene3D" id="1.20.120.140">
    <property type="entry name" value="Signal recognition particle SRP54, nucleotide-binding domain"/>
    <property type="match status" value="1"/>
</dbReference>
<evidence type="ECO:0000256" key="7">
    <source>
        <dbReference type="ARBA" id="ARBA00023170"/>
    </source>
</evidence>
<organism evidence="13 14">
    <name type="scientific">Parvimonas parva</name>
    <dbReference type="NCBI Taxonomy" id="2769485"/>
    <lineage>
        <taxon>Bacteria</taxon>
        <taxon>Bacillati</taxon>
        <taxon>Bacillota</taxon>
        <taxon>Tissierellia</taxon>
        <taxon>Tissierellales</taxon>
        <taxon>Peptoniphilaceae</taxon>
        <taxon>Parvimonas</taxon>
    </lineage>
</organism>
<keyword evidence="14" id="KW-1185">Reference proteome</keyword>
<keyword evidence="4 9" id="KW-0378">Hydrolase</keyword>
<feature type="domain" description="AAA+ ATPase" evidence="10">
    <location>
        <begin position="124"/>
        <end position="282"/>
    </location>
</feature>
<evidence type="ECO:0000256" key="4">
    <source>
        <dbReference type="ARBA" id="ARBA00022801"/>
    </source>
</evidence>
<dbReference type="Gene3D" id="3.40.50.300">
    <property type="entry name" value="P-loop containing nucleotide triphosphate hydrolases"/>
    <property type="match status" value="1"/>
</dbReference>
<dbReference type="EMBL" id="JACVDA010000027">
    <property type="protein sequence ID" value="MBK1469161.1"/>
    <property type="molecule type" value="Genomic_DNA"/>
</dbReference>
<dbReference type="InterPro" id="IPR027417">
    <property type="entry name" value="P-loop_NTPase"/>
</dbReference>
<evidence type="ECO:0000259" key="12">
    <source>
        <dbReference type="SMART" id="SM00963"/>
    </source>
</evidence>
<feature type="binding site" evidence="9">
    <location>
        <begin position="132"/>
        <end position="139"/>
    </location>
    <ligand>
        <name>GTP</name>
        <dbReference type="ChEBI" id="CHEBI:37565"/>
    </ligand>
</feature>
<dbReference type="SUPFAM" id="SSF47364">
    <property type="entry name" value="Domain of the SRP/SRP receptor G-proteins"/>
    <property type="match status" value="1"/>
</dbReference>
<dbReference type="SMART" id="SM00962">
    <property type="entry name" value="SRP54"/>
    <property type="match status" value="1"/>
</dbReference>
<comment type="similarity">
    <text evidence="9">Belongs to the GTP-binding SRP family. FtsY subfamily.</text>
</comment>
<comment type="caution">
    <text evidence="13">The sequence shown here is derived from an EMBL/GenBank/DDBJ whole genome shotgun (WGS) entry which is preliminary data.</text>
</comment>
<dbReference type="InterPro" id="IPR000897">
    <property type="entry name" value="SRP54_GTPase_dom"/>
</dbReference>
<name>A0ABS1CAN0_9FIRM</name>
<comment type="catalytic activity">
    <reaction evidence="8 9">
        <text>GTP + H2O = GDP + phosphate + H(+)</text>
        <dbReference type="Rhea" id="RHEA:19669"/>
        <dbReference type="ChEBI" id="CHEBI:15377"/>
        <dbReference type="ChEBI" id="CHEBI:15378"/>
        <dbReference type="ChEBI" id="CHEBI:37565"/>
        <dbReference type="ChEBI" id="CHEBI:43474"/>
        <dbReference type="ChEBI" id="CHEBI:58189"/>
        <dbReference type="EC" id="3.6.5.4"/>
    </reaction>
</comment>
<evidence type="ECO:0000259" key="10">
    <source>
        <dbReference type="SMART" id="SM00382"/>
    </source>
</evidence>
<evidence type="ECO:0000256" key="2">
    <source>
        <dbReference type="ARBA" id="ARBA00022490"/>
    </source>
</evidence>
<proteinExistence type="inferred from homology"/>
<comment type="subunit">
    <text evidence="9">Part of the signal recognition particle protein translocation system, which is composed of SRP and FtsY.</text>
</comment>